<evidence type="ECO:0000256" key="17">
    <source>
        <dbReference type="ARBA" id="ARBA00047466"/>
    </source>
</evidence>
<dbReference type="eggNOG" id="KOG3069">
    <property type="taxonomic scope" value="Eukaryota"/>
</dbReference>
<name>A0A091DEM5_FUKDA</name>
<evidence type="ECO:0000256" key="25">
    <source>
        <dbReference type="ARBA" id="ARBA00051749"/>
    </source>
</evidence>
<evidence type="ECO:0000256" key="5">
    <source>
        <dbReference type="ARBA" id="ARBA00011245"/>
    </source>
</evidence>
<dbReference type="GO" id="GO:0009132">
    <property type="term" value="P:nucleoside diphosphate metabolic process"/>
    <property type="evidence" value="ECO:0007669"/>
    <property type="project" value="InterPro"/>
</dbReference>
<evidence type="ECO:0000256" key="24">
    <source>
        <dbReference type="ARBA" id="ARBA00050371"/>
    </source>
</evidence>
<evidence type="ECO:0000256" key="27">
    <source>
        <dbReference type="ARBA" id="ARBA00059426"/>
    </source>
</evidence>
<evidence type="ECO:0000256" key="26">
    <source>
        <dbReference type="ARBA" id="ARBA00051856"/>
    </source>
</evidence>
<dbReference type="InterPro" id="IPR015797">
    <property type="entry name" value="NUDIX_hydrolase-like_dom_sf"/>
</dbReference>
<dbReference type="GO" id="GO:0010945">
    <property type="term" value="F:coenzyme A diphosphatase activity"/>
    <property type="evidence" value="ECO:0007669"/>
    <property type="project" value="UniProtKB-EC"/>
</dbReference>
<dbReference type="PROSITE" id="PS01293">
    <property type="entry name" value="NUDIX_COA"/>
    <property type="match status" value="1"/>
</dbReference>
<keyword evidence="30" id="KW-0812">Transmembrane</keyword>
<dbReference type="PANTHER" id="PTHR12992">
    <property type="entry name" value="NUDIX HYDROLASE"/>
    <property type="match status" value="1"/>
</dbReference>
<evidence type="ECO:0000256" key="21">
    <source>
        <dbReference type="ARBA" id="ARBA00048667"/>
    </source>
</evidence>
<comment type="catalytic activity">
    <reaction evidence="25">
        <text>3alpha,7alpha,12alpha-trihydroxy-5beta-cholestan-26-oyl-CoA + H2O = 3alpha,7alpha,12alpha-trihydroxy-5beta-cholestan-26-oyl-4'-phosphopantetheine + adenosine 3',5'-bisphosphate + 2 H(+)</text>
        <dbReference type="Rhea" id="RHEA:50040"/>
        <dbReference type="ChEBI" id="CHEBI:15377"/>
        <dbReference type="ChEBI" id="CHEBI:15378"/>
        <dbReference type="ChEBI" id="CHEBI:58343"/>
        <dbReference type="ChEBI" id="CHEBI:63001"/>
        <dbReference type="ChEBI" id="CHEBI:132021"/>
    </reaction>
    <physiologicalReaction direction="left-to-right" evidence="25">
        <dbReference type="Rhea" id="RHEA:50041"/>
    </physiologicalReaction>
</comment>
<comment type="catalytic activity">
    <reaction evidence="16">
        <text>tetradecanoyl-CoA + H2O = tetradecanoyl-4'-phosphopantetheine + adenosine 3',5'-bisphosphate + 2 H(+)</text>
        <dbReference type="Rhea" id="RHEA:50028"/>
        <dbReference type="ChEBI" id="CHEBI:15377"/>
        <dbReference type="ChEBI" id="CHEBI:15378"/>
        <dbReference type="ChEBI" id="CHEBI:57385"/>
        <dbReference type="ChEBI" id="CHEBI:58343"/>
        <dbReference type="ChEBI" id="CHEBI:132017"/>
    </reaction>
    <physiologicalReaction direction="left-to-right" evidence="16">
        <dbReference type="Rhea" id="RHEA:50029"/>
    </physiologicalReaction>
</comment>
<comment type="subunit">
    <text evidence="5">Monomer.</text>
</comment>
<dbReference type="AlphaFoldDB" id="A0A091DEM5"/>
<dbReference type="EC" id="3.6.1.77" evidence="13"/>
<dbReference type="FunFam" id="3.90.79.10:FF:000049">
    <property type="entry name" value="Peroxisomal coenzyme A diphosphatase NUDT7"/>
    <property type="match status" value="1"/>
</dbReference>
<comment type="catalytic activity">
    <reaction evidence="20">
        <text>succinyl-CoA + H2O = succinyl-4'-phosphopantetheine + adenosine 3',5'-bisphosphate + 2 H(+)</text>
        <dbReference type="Rhea" id="RHEA:67472"/>
        <dbReference type="ChEBI" id="CHEBI:15377"/>
        <dbReference type="ChEBI" id="CHEBI:15378"/>
        <dbReference type="ChEBI" id="CHEBI:57292"/>
        <dbReference type="ChEBI" id="CHEBI:58343"/>
        <dbReference type="ChEBI" id="CHEBI:172364"/>
    </reaction>
    <physiologicalReaction direction="left-to-right" evidence="20">
        <dbReference type="Rhea" id="RHEA:67473"/>
    </physiologicalReaction>
</comment>
<comment type="catalytic activity">
    <reaction evidence="17">
        <text>hexanoyl-CoA + H2O = hexanoyl-4'-phosphopantetheine + adenosine 3',5'-bisphosphate + 2 H(+)</text>
        <dbReference type="Rhea" id="RHEA:49980"/>
        <dbReference type="ChEBI" id="CHEBI:15377"/>
        <dbReference type="ChEBI" id="CHEBI:15378"/>
        <dbReference type="ChEBI" id="CHEBI:58343"/>
        <dbReference type="ChEBI" id="CHEBI:62620"/>
        <dbReference type="ChEBI" id="CHEBI:132012"/>
    </reaction>
    <physiologicalReaction direction="left-to-right" evidence="17">
        <dbReference type="Rhea" id="RHEA:49981"/>
    </physiologicalReaction>
</comment>
<evidence type="ECO:0000256" key="22">
    <source>
        <dbReference type="ARBA" id="ARBA00048961"/>
    </source>
</evidence>
<comment type="similarity">
    <text evidence="4">Belongs to the Nudix hydrolase family. PCD1 subfamily.</text>
</comment>
<dbReference type="InterPro" id="IPR000059">
    <property type="entry name" value="NUDIX_hydrolase_NudL_CS"/>
</dbReference>
<evidence type="ECO:0000256" key="3">
    <source>
        <dbReference type="ARBA" id="ARBA00004275"/>
    </source>
</evidence>
<keyword evidence="30" id="KW-1133">Transmembrane helix</keyword>
<evidence type="ECO:0000256" key="29">
    <source>
        <dbReference type="ARBA" id="ARBA00079598"/>
    </source>
</evidence>
<keyword evidence="30" id="KW-0472">Membrane</keyword>
<keyword evidence="7" id="KW-0378">Hydrolase</keyword>
<evidence type="ECO:0000256" key="15">
    <source>
        <dbReference type="ARBA" id="ARBA00047369"/>
    </source>
</evidence>
<keyword evidence="6" id="KW-0479">Metal-binding</keyword>
<accession>A0A091DEM5</accession>
<evidence type="ECO:0000313" key="32">
    <source>
        <dbReference type="EMBL" id="KFO21211.1"/>
    </source>
</evidence>
<evidence type="ECO:0000256" key="12">
    <source>
        <dbReference type="ARBA" id="ARBA00044908"/>
    </source>
</evidence>
<dbReference type="Gene3D" id="3.90.79.10">
    <property type="entry name" value="Nucleoside Triphosphate Pyrophosphohydrolase"/>
    <property type="match status" value="1"/>
</dbReference>
<proteinExistence type="inferred from homology"/>
<evidence type="ECO:0000256" key="1">
    <source>
        <dbReference type="ARBA" id="ARBA00001936"/>
    </source>
</evidence>
<evidence type="ECO:0000256" key="13">
    <source>
        <dbReference type="ARBA" id="ARBA00044967"/>
    </source>
</evidence>
<dbReference type="OMA" id="HSFHFVD"/>
<dbReference type="SUPFAM" id="SSF55811">
    <property type="entry name" value="Nudix"/>
    <property type="match status" value="1"/>
</dbReference>
<gene>
    <name evidence="32" type="ORF">H920_17393</name>
</gene>
<comment type="cofactor">
    <cofactor evidence="2">
        <name>Mg(2+)</name>
        <dbReference type="ChEBI" id="CHEBI:18420"/>
    </cofactor>
</comment>
<evidence type="ECO:0000256" key="10">
    <source>
        <dbReference type="ARBA" id="ARBA00023140"/>
    </source>
</evidence>
<evidence type="ECO:0000256" key="14">
    <source>
        <dbReference type="ARBA" id="ARBA00047289"/>
    </source>
</evidence>
<dbReference type="GO" id="GO:0005782">
    <property type="term" value="C:peroxisomal matrix"/>
    <property type="evidence" value="ECO:0007669"/>
    <property type="project" value="UniProtKB-ARBA"/>
</dbReference>
<evidence type="ECO:0000256" key="30">
    <source>
        <dbReference type="SAM" id="Phobius"/>
    </source>
</evidence>
<dbReference type="GO" id="GO:0003723">
    <property type="term" value="F:RNA binding"/>
    <property type="evidence" value="ECO:0007669"/>
    <property type="project" value="UniProtKB-KW"/>
</dbReference>
<dbReference type="STRING" id="885580.ENSFDAP00000021941"/>
<dbReference type="PROSITE" id="PS51462">
    <property type="entry name" value="NUDIX"/>
    <property type="match status" value="1"/>
</dbReference>
<organism evidence="32 33">
    <name type="scientific">Fukomys damarensis</name>
    <name type="common">Damaraland mole rat</name>
    <name type="synonym">Cryptomys damarensis</name>
    <dbReference type="NCBI Taxonomy" id="885580"/>
    <lineage>
        <taxon>Eukaryota</taxon>
        <taxon>Metazoa</taxon>
        <taxon>Chordata</taxon>
        <taxon>Craniata</taxon>
        <taxon>Vertebrata</taxon>
        <taxon>Euteleostomi</taxon>
        <taxon>Mammalia</taxon>
        <taxon>Eutheria</taxon>
        <taxon>Euarchontoglires</taxon>
        <taxon>Glires</taxon>
        <taxon>Rodentia</taxon>
        <taxon>Hystricomorpha</taxon>
        <taxon>Bathyergidae</taxon>
        <taxon>Fukomys</taxon>
    </lineage>
</organism>
<comment type="catalytic activity">
    <reaction evidence="15">
        <text>malonyl-CoA + H2O = malonyl-4'-phosphopantetheine + adenosine 3',5'-bisphosphate + 2 H(+)</text>
        <dbReference type="Rhea" id="RHEA:67468"/>
        <dbReference type="ChEBI" id="CHEBI:15377"/>
        <dbReference type="ChEBI" id="CHEBI:15378"/>
        <dbReference type="ChEBI" id="CHEBI:57384"/>
        <dbReference type="ChEBI" id="CHEBI:58343"/>
        <dbReference type="ChEBI" id="CHEBI:172363"/>
    </reaction>
    <physiologicalReaction direction="left-to-right" evidence="15">
        <dbReference type="Rhea" id="RHEA:67469"/>
    </physiologicalReaction>
</comment>
<comment type="catalytic activity">
    <reaction evidence="19">
        <text>dodecanoyl-CoA + H2O = S-dodecanoyl-4'-phosphopantetheine + adenosine 3',5'-bisphosphate + 2 H(+)</text>
        <dbReference type="Rhea" id="RHEA:50024"/>
        <dbReference type="ChEBI" id="CHEBI:15377"/>
        <dbReference type="ChEBI" id="CHEBI:15378"/>
        <dbReference type="ChEBI" id="CHEBI:57375"/>
        <dbReference type="ChEBI" id="CHEBI:58343"/>
        <dbReference type="ChEBI" id="CHEBI:132015"/>
    </reaction>
    <physiologicalReaction direction="left-to-right" evidence="19">
        <dbReference type="Rhea" id="RHEA:50025"/>
    </physiologicalReaction>
</comment>
<dbReference type="PANTHER" id="PTHR12992:SF24">
    <property type="entry name" value="PEROXISOMAL COENZYME A DIPHOSPHATASE NUDT7"/>
    <property type="match status" value="1"/>
</dbReference>
<feature type="transmembrane region" description="Helical" evidence="30">
    <location>
        <begin position="186"/>
        <end position="204"/>
    </location>
</feature>
<comment type="catalytic activity">
    <reaction evidence="14">
        <text>octanoyl-CoA + H2O = S-octanoyl-4'-phosphopantetheine + adenosine 3',5'-bisphosphate + 2 H(+)</text>
        <dbReference type="Rhea" id="RHEA:50016"/>
        <dbReference type="ChEBI" id="CHEBI:15377"/>
        <dbReference type="ChEBI" id="CHEBI:15378"/>
        <dbReference type="ChEBI" id="CHEBI:57386"/>
        <dbReference type="ChEBI" id="CHEBI:58343"/>
        <dbReference type="ChEBI" id="CHEBI:132013"/>
    </reaction>
    <physiologicalReaction direction="left-to-right" evidence="14">
        <dbReference type="Rhea" id="RHEA:50017"/>
    </physiologicalReaction>
</comment>
<comment type="cofactor">
    <cofactor evidence="1">
        <name>Mn(2+)</name>
        <dbReference type="ChEBI" id="CHEBI:29035"/>
    </cofactor>
</comment>
<dbReference type="InterPro" id="IPR045121">
    <property type="entry name" value="CoAse"/>
</dbReference>
<evidence type="ECO:0000256" key="28">
    <source>
        <dbReference type="ARBA" id="ARBA00072984"/>
    </source>
</evidence>
<comment type="catalytic activity">
    <reaction evidence="18">
        <text>propanoyl-CoA + H2O = propanoyl-4'-phosphopantetheine + adenosine 3',5'-bisphosphate + 2 H(+)</text>
        <dbReference type="Rhea" id="RHEA:67464"/>
        <dbReference type="ChEBI" id="CHEBI:15377"/>
        <dbReference type="ChEBI" id="CHEBI:15378"/>
        <dbReference type="ChEBI" id="CHEBI:57392"/>
        <dbReference type="ChEBI" id="CHEBI:58343"/>
        <dbReference type="ChEBI" id="CHEBI:172362"/>
    </reaction>
    <physiologicalReaction direction="left-to-right" evidence="18">
        <dbReference type="Rhea" id="RHEA:67465"/>
    </physiologicalReaction>
</comment>
<feature type="domain" description="Nudix hydrolase" evidence="31">
    <location>
        <begin position="37"/>
        <end position="169"/>
    </location>
</feature>
<evidence type="ECO:0000256" key="18">
    <source>
        <dbReference type="ARBA" id="ARBA00047666"/>
    </source>
</evidence>
<evidence type="ECO:0000256" key="4">
    <source>
        <dbReference type="ARBA" id="ARBA00006506"/>
    </source>
</evidence>
<keyword evidence="10" id="KW-0576">Peroxisome</keyword>
<evidence type="ECO:0000256" key="7">
    <source>
        <dbReference type="ARBA" id="ARBA00022801"/>
    </source>
</evidence>
<comment type="catalytic activity">
    <reaction evidence="21">
        <text>a 5'-end CoA-ribonucleoside in mRNA + H2O = a 5'-end phospho-adenosine-phospho-ribonucleoside in mRNA + (R)-4'-phosphopantetheine + 2 H(+)</text>
        <dbReference type="Rhea" id="RHEA:67592"/>
        <dbReference type="Rhea" id="RHEA-COMP:15719"/>
        <dbReference type="Rhea" id="RHEA-COMP:17276"/>
        <dbReference type="ChEBI" id="CHEBI:15377"/>
        <dbReference type="ChEBI" id="CHEBI:15378"/>
        <dbReference type="ChEBI" id="CHEBI:61723"/>
        <dbReference type="ChEBI" id="CHEBI:144051"/>
        <dbReference type="ChEBI" id="CHEBI:172371"/>
    </reaction>
    <physiologicalReaction direction="left-to-right" evidence="21">
        <dbReference type="Rhea" id="RHEA:67593"/>
    </physiologicalReaction>
</comment>
<protein>
    <recommendedName>
        <fullName evidence="28">Peroxisomal coenzyme A diphosphatase NUDT7</fullName>
        <ecNumber evidence="13">3.6.1.77</ecNumber>
    </recommendedName>
    <alternativeName>
        <fullName evidence="29">Nucleoside diphosphate-linked moiety X motif 7</fullName>
    </alternativeName>
</protein>
<evidence type="ECO:0000256" key="19">
    <source>
        <dbReference type="ARBA" id="ARBA00047757"/>
    </source>
</evidence>
<comment type="catalytic activity">
    <reaction evidence="12">
        <text>CoA + H2O = (R)-4'-phosphopantetheine + adenosine 3',5'-bisphosphate + 2 H(+)</text>
        <dbReference type="Rhea" id="RHEA:64988"/>
        <dbReference type="ChEBI" id="CHEBI:15377"/>
        <dbReference type="ChEBI" id="CHEBI:15378"/>
        <dbReference type="ChEBI" id="CHEBI:57287"/>
        <dbReference type="ChEBI" id="CHEBI:58343"/>
        <dbReference type="ChEBI" id="CHEBI:61723"/>
        <dbReference type="EC" id="3.6.1.77"/>
    </reaction>
    <physiologicalReaction direction="left-to-right" evidence="12">
        <dbReference type="Rhea" id="RHEA:64989"/>
    </physiologicalReaction>
</comment>
<comment type="catalytic activity">
    <reaction evidence="22">
        <text>choloyl-CoA + H2O = S-choloyl-4'-phosphopantetheine + adenosine 3',5'-bisphosphate + 2 H(+)</text>
        <dbReference type="Rhea" id="RHEA:50036"/>
        <dbReference type="ChEBI" id="CHEBI:15377"/>
        <dbReference type="ChEBI" id="CHEBI:15378"/>
        <dbReference type="ChEBI" id="CHEBI:57373"/>
        <dbReference type="ChEBI" id="CHEBI:58343"/>
        <dbReference type="ChEBI" id="CHEBI:132020"/>
    </reaction>
    <physiologicalReaction direction="left-to-right" evidence="22">
        <dbReference type="Rhea" id="RHEA:50037"/>
    </physiologicalReaction>
</comment>
<evidence type="ECO:0000256" key="6">
    <source>
        <dbReference type="ARBA" id="ARBA00022723"/>
    </source>
</evidence>
<evidence type="ECO:0000256" key="23">
    <source>
        <dbReference type="ARBA" id="ARBA00049284"/>
    </source>
</evidence>
<comment type="function">
    <text evidence="27">Fatty acyl-coenzyme A (CoA) diphosphatase that hydrolyzes fatty acyl-CoA to yield acyl-4'-phosphopantetheine and adenosine 3',5'-bisphosphate. Cleaves CoA, CoA esters and oxidized CoA with similar efficiencies. Preferentially hydrolyzes medium-chain acyl-CoAs and bile acid-CoAs. Has no activity toward NDP-sugars, CDP-alcohols, (deoxy)nucleoside 5'-triphosphates, nucleoside 5'-di or monophosphates, diadenosine polyphosphates, NAD, NADH, NADP, NADPH or thymidine-5'-monophospho-p-nitrophenyl ester. May be required to eliminate oxidized CoA from peroxisomes, or regulate CoA and acyl-CoA levels in this organelle in response to metabolic demand. Does not play a role in U8 snoRNA decapping activity. Binds U8 snoRNA. Exhibits decapping activity towards dpCoA-capped RNAs in vitro.</text>
</comment>
<sequence length="236" mass="26817">MSRSCQLQEPDRNNLIDDAKARLKKLDVGAKYSYLSSHKYSVLVPLVAREGKLHLLFTIRSEKLRRGPGEVCFPGGKRERTDVDDVATALREAQEEVGLHPHQVEVVCRLVPCLFEKKKLVTPVVAFIDPNFQAQPNPDEVKDVFLVPLDYFLYPHVYYPHHVTQAGHSFVMHCFEYTCPEGGMTYFIRGLTALFAVVVALIILEQKPTFEVEYNLNDLISSCEKQLLLCHATSKL</sequence>
<evidence type="ECO:0000313" key="33">
    <source>
        <dbReference type="Proteomes" id="UP000028990"/>
    </source>
</evidence>
<keyword evidence="9" id="KW-0694">RNA-binding</keyword>
<dbReference type="Proteomes" id="UP000028990">
    <property type="component" value="Unassembled WGS sequence"/>
</dbReference>
<reference evidence="32 33" key="1">
    <citation type="submission" date="2013-11" db="EMBL/GenBank/DDBJ databases">
        <title>The Damaraland mole rat (Fukomys damarensis) genome and evolution of African mole rats.</title>
        <authorList>
            <person name="Gladyshev V.N."/>
            <person name="Fang X."/>
        </authorList>
    </citation>
    <scope>NUCLEOTIDE SEQUENCE [LARGE SCALE GENOMIC DNA]</scope>
    <source>
        <tissue evidence="32">Liver</tissue>
    </source>
</reference>
<evidence type="ECO:0000256" key="11">
    <source>
        <dbReference type="ARBA" id="ARBA00023211"/>
    </source>
</evidence>
<comment type="catalytic activity">
    <reaction evidence="26">
        <text>acetyl-CoA + H2O = S-acetyl-4'-phosphopantetheine + adenosine 3',5'-bisphosphate + 2 H(+)</text>
        <dbReference type="Rhea" id="RHEA:64992"/>
        <dbReference type="ChEBI" id="CHEBI:15377"/>
        <dbReference type="ChEBI" id="CHEBI:15378"/>
        <dbReference type="ChEBI" id="CHEBI:57288"/>
        <dbReference type="ChEBI" id="CHEBI:58343"/>
        <dbReference type="ChEBI" id="CHEBI:156266"/>
    </reaction>
    <physiologicalReaction direction="left-to-right" evidence="26">
        <dbReference type="Rhea" id="RHEA:64993"/>
    </physiologicalReaction>
</comment>
<dbReference type="Pfam" id="PF00293">
    <property type="entry name" value="NUDIX"/>
    <property type="match status" value="1"/>
</dbReference>
<dbReference type="GO" id="GO:0030145">
    <property type="term" value="F:manganese ion binding"/>
    <property type="evidence" value="ECO:0007669"/>
    <property type="project" value="InterPro"/>
</dbReference>
<dbReference type="OrthoDB" id="206213at2759"/>
<evidence type="ECO:0000256" key="9">
    <source>
        <dbReference type="ARBA" id="ARBA00022884"/>
    </source>
</evidence>
<comment type="catalytic activity">
    <reaction evidence="24">
        <text>decanoyl-CoA + H2O = decanoyl-4'-phosphopantetheine + adenosine 3',5'-bisphosphate + 2 H(+)</text>
        <dbReference type="Rhea" id="RHEA:50020"/>
        <dbReference type="ChEBI" id="CHEBI:15377"/>
        <dbReference type="ChEBI" id="CHEBI:15378"/>
        <dbReference type="ChEBI" id="CHEBI:58343"/>
        <dbReference type="ChEBI" id="CHEBI:61430"/>
        <dbReference type="ChEBI" id="CHEBI:132014"/>
    </reaction>
    <physiologicalReaction direction="left-to-right" evidence="24">
        <dbReference type="Rhea" id="RHEA:50021"/>
    </physiologicalReaction>
</comment>
<comment type="subcellular location">
    <subcellularLocation>
        <location evidence="3">Peroxisome</location>
    </subcellularLocation>
</comment>
<dbReference type="InterPro" id="IPR000086">
    <property type="entry name" value="NUDIX_hydrolase_dom"/>
</dbReference>
<keyword evidence="8" id="KW-0460">Magnesium</keyword>
<evidence type="ECO:0000256" key="8">
    <source>
        <dbReference type="ARBA" id="ARBA00022842"/>
    </source>
</evidence>
<keyword evidence="11" id="KW-0464">Manganese</keyword>
<dbReference type="GO" id="GO:0000287">
    <property type="term" value="F:magnesium ion binding"/>
    <property type="evidence" value="ECO:0007669"/>
    <property type="project" value="InterPro"/>
</dbReference>
<comment type="catalytic activity">
    <reaction evidence="23">
        <text>butanoyl-CoA + H2O = S-butanoyl-4'-phosphopantetheine + adenosine 3',5'-bisphosphate + 2 H(+)</text>
        <dbReference type="Rhea" id="RHEA:49976"/>
        <dbReference type="ChEBI" id="CHEBI:15377"/>
        <dbReference type="ChEBI" id="CHEBI:15378"/>
        <dbReference type="ChEBI" id="CHEBI:57371"/>
        <dbReference type="ChEBI" id="CHEBI:58343"/>
        <dbReference type="ChEBI" id="CHEBI:132011"/>
    </reaction>
    <physiologicalReaction direction="left-to-right" evidence="23">
        <dbReference type="Rhea" id="RHEA:49977"/>
    </physiologicalReaction>
</comment>
<evidence type="ECO:0000256" key="20">
    <source>
        <dbReference type="ARBA" id="ARBA00048624"/>
    </source>
</evidence>
<dbReference type="CDD" id="cd03426">
    <property type="entry name" value="NUDIX_CoAse_Nudt7"/>
    <property type="match status" value="1"/>
</dbReference>
<evidence type="ECO:0000256" key="2">
    <source>
        <dbReference type="ARBA" id="ARBA00001946"/>
    </source>
</evidence>
<evidence type="ECO:0000256" key="16">
    <source>
        <dbReference type="ARBA" id="ARBA00047403"/>
    </source>
</evidence>
<keyword evidence="33" id="KW-1185">Reference proteome</keyword>
<dbReference type="EMBL" id="KN124425">
    <property type="protein sequence ID" value="KFO21211.1"/>
    <property type="molecule type" value="Genomic_DNA"/>
</dbReference>
<evidence type="ECO:0000259" key="31">
    <source>
        <dbReference type="PROSITE" id="PS51462"/>
    </source>
</evidence>
<dbReference type="GO" id="GO:0015938">
    <property type="term" value="P:coenzyme A catabolic process"/>
    <property type="evidence" value="ECO:0007669"/>
    <property type="project" value="TreeGrafter"/>
</dbReference>